<dbReference type="InterPro" id="IPR051257">
    <property type="entry name" value="Diverse_CBS-Domain"/>
</dbReference>
<dbReference type="PANTHER" id="PTHR43080">
    <property type="entry name" value="CBS DOMAIN-CONTAINING PROTEIN CBSX3, MITOCHONDRIAL"/>
    <property type="match status" value="1"/>
</dbReference>
<dbReference type="PANTHER" id="PTHR43080:SF2">
    <property type="entry name" value="CBS DOMAIN-CONTAINING PROTEIN"/>
    <property type="match status" value="1"/>
</dbReference>
<evidence type="ECO:0000259" key="3">
    <source>
        <dbReference type="PROSITE" id="PS51371"/>
    </source>
</evidence>
<reference evidence="5" key="1">
    <citation type="submission" date="2016-11" db="EMBL/GenBank/DDBJ databases">
        <authorList>
            <person name="Varghese N."/>
            <person name="Submissions S."/>
        </authorList>
    </citation>
    <scope>NUCLEOTIDE SEQUENCE [LARGE SCALE GENOMIC DNA]</scope>
    <source>
        <strain evidence="5">DSM 10349</strain>
    </source>
</reference>
<dbReference type="EMBL" id="FRAR01000016">
    <property type="protein sequence ID" value="SHK54714.1"/>
    <property type="molecule type" value="Genomic_DNA"/>
</dbReference>
<dbReference type="Proteomes" id="UP000183997">
    <property type="component" value="Unassembled WGS sequence"/>
</dbReference>
<evidence type="ECO:0000313" key="4">
    <source>
        <dbReference type="EMBL" id="SHK54714.1"/>
    </source>
</evidence>
<dbReference type="Gene3D" id="3.10.580.10">
    <property type="entry name" value="CBS-domain"/>
    <property type="match status" value="1"/>
</dbReference>
<dbReference type="CDD" id="cd04586">
    <property type="entry name" value="CBS_pair_BON_assoc"/>
    <property type="match status" value="1"/>
</dbReference>
<dbReference type="OrthoDB" id="9790355at2"/>
<protein>
    <submittedName>
        <fullName evidence="4">CBS domain-containing protein</fullName>
    </submittedName>
</protein>
<dbReference type="STRING" id="1121421.SAMN02745123_02262"/>
<name>A0A1M6TCW8_9FIRM</name>
<dbReference type="InterPro" id="IPR000644">
    <property type="entry name" value="CBS_dom"/>
</dbReference>
<dbReference type="RefSeq" id="WP_072914335.1">
    <property type="nucleotide sequence ID" value="NZ_FRAR01000016.1"/>
</dbReference>
<evidence type="ECO:0000313" key="5">
    <source>
        <dbReference type="Proteomes" id="UP000183997"/>
    </source>
</evidence>
<dbReference type="SMART" id="SM00116">
    <property type="entry name" value="CBS"/>
    <property type="match status" value="2"/>
</dbReference>
<evidence type="ECO:0000256" key="1">
    <source>
        <dbReference type="ARBA" id="ARBA00023122"/>
    </source>
</evidence>
<dbReference type="AlphaFoldDB" id="A0A1M6TCW8"/>
<proteinExistence type="predicted"/>
<evidence type="ECO:0000256" key="2">
    <source>
        <dbReference type="PROSITE-ProRule" id="PRU00703"/>
    </source>
</evidence>
<feature type="domain" description="CBS" evidence="3">
    <location>
        <begin position="7"/>
        <end position="64"/>
    </location>
</feature>
<feature type="domain" description="CBS" evidence="3">
    <location>
        <begin position="97"/>
        <end position="148"/>
    </location>
</feature>
<sequence>MLAKDIMKTNVITVKADTGIKEIAQILTENNISGVPVVDDDGKLVGIVTEGDLLHKESDPRIPKYFGILGGFIYLGGSEKYEEDIKKLAALKASEIMTSKVITVSQDTKISEIASLMVKHNIKRAPVVENNKIIGIVSRTDIIKTLIQ</sequence>
<organism evidence="4 5">
    <name type="scientific">Desulforamulus aeronauticus DSM 10349</name>
    <dbReference type="NCBI Taxonomy" id="1121421"/>
    <lineage>
        <taxon>Bacteria</taxon>
        <taxon>Bacillati</taxon>
        <taxon>Bacillota</taxon>
        <taxon>Clostridia</taxon>
        <taxon>Eubacteriales</taxon>
        <taxon>Peptococcaceae</taxon>
        <taxon>Desulforamulus</taxon>
    </lineage>
</organism>
<accession>A0A1M6TCW8</accession>
<dbReference type="SUPFAM" id="SSF54631">
    <property type="entry name" value="CBS-domain pair"/>
    <property type="match status" value="1"/>
</dbReference>
<gene>
    <name evidence="4" type="ORF">SAMN02745123_02262</name>
</gene>
<dbReference type="Pfam" id="PF00571">
    <property type="entry name" value="CBS"/>
    <property type="match status" value="2"/>
</dbReference>
<keyword evidence="1 2" id="KW-0129">CBS domain</keyword>
<dbReference type="InterPro" id="IPR046342">
    <property type="entry name" value="CBS_dom_sf"/>
</dbReference>
<dbReference type="PROSITE" id="PS51371">
    <property type="entry name" value="CBS"/>
    <property type="match status" value="2"/>
</dbReference>
<keyword evidence="5" id="KW-1185">Reference proteome</keyword>